<dbReference type="RefSeq" id="WP_071861387.1">
    <property type="nucleotide sequence ID" value="NZ_JBHLVS010000012.1"/>
</dbReference>
<organism evidence="2 3">
    <name type="scientific">Enterococcus devriesei</name>
    <dbReference type="NCBI Taxonomy" id="319970"/>
    <lineage>
        <taxon>Bacteria</taxon>
        <taxon>Bacillati</taxon>
        <taxon>Bacillota</taxon>
        <taxon>Bacilli</taxon>
        <taxon>Lactobacillales</taxon>
        <taxon>Enterococcaceae</taxon>
        <taxon>Enterococcus</taxon>
    </lineage>
</organism>
<name>A0A1L8SY52_9ENTE</name>
<proteinExistence type="predicted"/>
<feature type="transmembrane region" description="Helical" evidence="1">
    <location>
        <begin position="109"/>
        <end position="126"/>
    </location>
</feature>
<accession>A0A1L8SY52</accession>
<dbReference type="STRING" id="319970.RV00_GL001420"/>
<comment type="caution">
    <text evidence="2">The sequence shown here is derived from an EMBL/GenBank/DDBJ whole genome shotgun (WGS) entry which is preliminary data.</text>
</comment>
<reference evidence="2 3" key="1">
    <citation type="submission" date="2014-12" db="EMBL/GenBank/DDBJ databases">
        <title>Draft genome sequences of 29 type strains of Enterococci.</title>
        <authorList>
            <person name="Zhong Z."/>
            <person name="Sun Z."/>
            <person name="Liu W."/>
            <person name="Zhang W."/>
            <person name="Zhang H."/>
        </authorList>
    </citation>
    <scope>NUCLEOTIDE SEQUENCE [LARGE SCALE GENOMIC DNA]</scope>
    <source>
        <strain evidence="2 3">DSM 22802</strain>
    </source>
</reference>
<evidence type="ECO:0000256" key="1">
    <source>
        <dbReference type="SAM" id="Phobius"/>
    </source>
</evidence>
<keyword evidence="1" id="KW-1133">Transmembrane helix</keyword>
<keyword evidence="1" id="KW-0472">Membrane</keyword>
<dbReference type="OrthoDB" id="2185119at2"/>
<dbReference type="Proteomes" id="UP000183700">
    <property type="component" value="Unassembled WGS sequence"/>
</dbReference>
<dbReference type="EMBL" id="JXKM01000002">
    <property type="protein sequence ID" value="OJG36975.1"/>
    <property type="molecule type" value="Genomic_DNA"/>
</dbReference>
<protein>
    <submittedName>
        <fullName evidence="2">Uncharacterized protein</fullName>
    </submittedName>
</protein>
<sequence>MNLQHIYDGRIEEGVQMIRKRKIAKYYMKEQGFTKREAYETAEKTQSEFEAGRAVYLALFNEAKPTFADRTGREKVLRVYQVFSFIALLCYVVWLFNNGYLSHARVTDNFLLIALAINLALISYWNEKTTEKIHDRKTKALFKNDPEAIKKLAQVEEIKRTIFRAEHRGISLVEERKKAEGDETSEINKIITLDKIKHFKNKIKK</sequence>
<feature type="transmembrane region" description="Helical" evidence="1">
    <location>
        <begin position="79"/>
        <end position="97"/>
    </location>
</feature>
<gene>
    <name evidence="2" type="ORF">RV00_GL001420</name>
</gene>
<keyword evidence="3" id="KW-1185">Reference proteome</keyword>
<evidence type="ECO:0000313" key="3">
    <source>
        <dbReference type="Proteomes" id="UP000183700"/>
    </source>
</evidence>
<evidence type="ECO:0000313" key="2">
    <source>
        <dbReference type="EMBL" id="OJG36975.1"/>
    </source>
</evidence>
<dbReference type="AlphaFoldDB" id="A0A1L8SY52"/>
<keyword evidence="1" id="KW-0812">Transmembrane</keyword>